<evidence type="ECO:0000256" key="3">
    <source>
        <dbReference type="ARBA" id="ARBA00008430"/>
    </source>
</evidence>
<evidence type="ECO:0000256" key="1">
    <source>
        <dbReference type="ARBA" id="ARBA00004123"/>
    </source>
</evidence>
<keyword evidence="8" id="KW-0539">Nucleus</keyword>
<dbReference type="InterPro" id="IPR019956">
    <property type="entry name" value="Ubiquitin_dom"/>
</dbReference>
<dbReference type="Pfam" id="PF00240">
    <property type="entry name" value="ubiquitin"/>
    <property type="match status" value="3"/>
</dbReference>
<protein>
    <recommendedName>
        <fullName evidence="9">Ubiquitin-like domain-containing protein</fullName>
    </recommendedName>
</protein>
<evidence type="ECO:0000256" key="6">
    <source>
        <dbReference type="ARBA" id="ARBA00022737"/>
    </source>
</evidence>
<dbReference type="PANTHER" id="PTHR10666">
    <property type="entry name" value="UBIQUITIN"/>
    <property type="match status" value="1"/>
</dbReference>
<dbReference type="GO" id="GO:0005634">
    <property type="term" value="C:nucleus"/>
    <property type="evidence" value="ECO:0007669"/>
    <property type="project" value="UniProtKB-SubCell"/>
</dbReference>
<evidence type="ECO:0000259" key="9">
    <source>
        <dbReference type="PROSITE" id="PS50053"/>
    </source>
</evidence>
<evidence type="ECO:0000313" key="10">
    <source>
        <dbReference type="EMBL" id="KFK38369.1"/>
    </source>
</evidence>
<dbReference type="GO" id="GO:0003729">
    <property type="term" value="F:mRNA binding"/>
    <property type="evidence" value="ECO:0007669"/>
    <property type="project" value="UniProtKB-ARBA"/>
</dbReference>
<dbReference type="Gene3D" id="3.10.20.90">
    <property type="entry name" value="Phosphatidylinositol 3-kinase Catalytic Subunit, Chain A, domain 1"/>
    <property type="match status" value="3"/>
</dbReference>
<dbReference type="InterPro" id="IPR000626">
    <property type="entry name" value="Ubiquitin-like_dom"/>
</dbReference>
<dbReference type="OrthoDB" id="428577at2759"/>
<evidence type="ECO:0000256" key="5">
    <source>
        <dbReference type="ARBA" id="ARBA00022499"/>
    </source>
</evidence>
<proteinExistence type="inferred from homology"/>
<dbReference type="FunFam" id="3.10.20.90:FF:000469">
    <property type="entry name" value="Polyubiquitin-C"/>
    <property type="match status" value="1"/>
</dbReference>
<keyword evidence="4" id="KW-0963">Cytoplasm</keyword>
<dbReference type="InterPro" id="IPR029071">
    <property type="entry name" value="Ubiquitin-like_domsf"/>
</dbReference>
<dbReference type="AlphaFoldDB" id="A0A087H8B7"/>
<dbReference type="InterPro" id="IPR050158">
    <property type="entry name" value="Ubiquitin_ubiquitin-like"/>
</dbReference>
<dbReference type="EMBL" id="CM002871">
    <property type="protein sequence ID" value="KFK38369.1"/>
    <property type="molecule type" value="Genomic_DNA"/>
</dbReference>
<keyword evidence="7" id="KW-0832">Ubl conjugation</keyword>
<reference evidence="11" key="1">
    <citation type="journal article" date="2015" name="Nat. Plants">
        <title>Genome expansion of Arabis alpina linked with retrotransposition and reduced symmetric DNA methylation.</title>
        <authorList>
            <person name="Willing E.M."/>
            <person name="Rawat V."/>
            <person name="Mandakova T."/>
            <person name="Maumus F."/>
            <person name="James G.V."/>
            <person name="Nordstroem K.J."/>
            <person name="Becker C."/>
            <person name="Warthmann N."/>
            <person name="Chica C."/>
            <person name="Szarzynska B."/>
            <person name="Zytnicki M."/>
            <person name="Albani M.C."/>
            <person name="Kiefer C."/>
            <person name="Bergonzi S."/>
            <person name="Castaings L."/>
            <person name="Mateos J.L."/>
            <person name="Berns M.C."/>
            <person name="Bujdoso N."/>
            <person name="Piofczyk T."/>
            <person name="de Lorenzo L."/>
            <person name="Barrero-Sicilia C."/>
            <person name="Mateos I."/>
            <person name="Piednoel M."/>
            <person name="Hagmann J."/>
            <person name="Chen-Min-Tao R."/>
            <person name="Iglesias-Fernandez R."/>
            <person name="Schuster S.C."/>
            <person name="Alonso-Blanco C."/>
            <person name="Roudier F."/>
            <person name="Carbonero P."/>
            <person name="Paz-Ares J."/>
            <person name="Davis S.J."/>
            <person name="Pecinka A."/>
            <person name="Quesneville H."/>
            <person name="Colot V."/>
            <person name="Lysak M.A."/>
            <person name="Weigel D."/>
            <person name="Coupland G."/>
            <person name="Schneeberger K."/>
        </authorList>
    </citation>
    <scope>NUCLEOTIDE SEQUENCE [LARGE SCALE GENOMIC DNA]</scope>
    <source>
        <strain evidence="11">cv. Pajares</strain>
    </source>
</reference>
<accession>A0A087H8B7</accession>
<dbReference type="SMART" id="SM00213">
    <property type="entry name" value="UBQ"/>
    <property type="match status" value="3"/>
</dbReference>
<evidence type="ECO:0000256" key="2">
    <source>
        <dbReference type="ARBA" id="ARBA00004496"/>
    </source>
</evidence>
<keyword evidence="11" id="KW-1185">Reference proteome</keyword>
<dbReference type="eggNOG" id="KOG0001">
    <property type="taxonomic scope" value="Eukaryota"/>
</dbReference>
<feature type="domain" description="Ubiquitin-like" evidence="9">
    <location>
        <begin position="75"/>
        <end position="145"/>
    </location>
</feature>
<evidence type="ECO:0000256" key="4">
    <source>
        <dbReference type="ARBA" id="ARBA00022490"/>
    </source>
</evidence>
<evidence type="ECO:0000313" key="11">
    <source>
        <dbReference type="Proteomes" id="UP000029120"/>
    </source>
</evidence>
<feature type="domain" description="Ubiquitin-like" evidence="9">
    <location>
        <begin position="155"/>
        <end position="225"/>
    </location>
</feature>
<comment type="similarity">
    <text evidence="3">Belongs to the ubiquitin family.</text>
</comment>
<dbReference type="SUPFAM" id="SSF54236">
    <property type="entry name" value="Ubiquitin-like"/>
    <property type="match status" value="3"/>
</dbReference>
<feature type="domain" description="Ubiquitin-like" evidence="9">
    <location>
        <begin position="3"/>
        <end position="73"/>
    </location>
</feature>
<dbReference type="Proteomes" id="UP000029120">
    <property type="component" value="Chromosome 3"/>
</dbReference>
<sequence>MPMQIFVRSLNDKNVALEVESSDTIDNAKLHDKVGFRPSQQRLIFAGMQLEDGLATLADYNIPNESTLHVLRRGIYITVSNLTTGKLYTIEVMYSDKIGKVKSKIYYEERIKPDHEHKLIFDGNELNDTQSIGDYNIRNNSVLYLAKYLPRHGRMQIIVKHLMVFKFTILDVSSSDTIENVKAKIQDKEGIQEDQQRLFYEGNQVENGRTLADYNIHERSMLNLISPVIDHLSF</sequence>
<dbReference type="PRINTS" id="PR00348">
    <property type="entry name" value="UBIQUITIN"/>
</dbReference>
<keyword evidence="6" id="KW-0677">Repeat</keyword>
<evidence type="ECO:0000256" key="7">
    <source>
        <dbReference type="ARBA" id="ARBA00022843"/>
    </source>
</evidence>
<comment type="subcellular location">
    <subcellularLocation>
        <location evidence="2">Cytoplasm</location>
    </subcellularLocation>
    <subcellularLocation>
        <location evidence="1">Nucleus</location>
    </subcellularLocation>
</comment>
<evidence type="ECO:0000256" key="8">
    <source>
        <dbReference type="ARBA" id="ARBA00023242"/>
    </source>
</evidence>
<gene>
    <name evidence="10" type="ordered locus">AALP_Aa3g105000</name>
</gene>
<name>A0A087H8B7_ARAAL</name>
<dbReference type="GO" id="GO:0005737">
    <property type="term" value="C:cytoplasm"/>
    <property type="evidence" value="ECO:0007669"/>
    <property type="project" value="UniProtKB-SubCell"/>
</dbReference>
<organism evidence="10 11">
    <name type="scientific">Arabis alpina</name>
    <name type="common">Alpine rock-cress</name>
    <dbReference type="NCBI Taxonomy" id="50452"/>
    <lineage>
        <taxon>Eukaryota</taxon>
        <taxon>Viridiplantae</taxon>
        <taxon>Streptophyta</taxon>
        <taxon>Embryophyta</taxon>
        <taxon>Tracheophyta</taxon>
        <taxon>Spermatophyta</taxon>
        <taxon>Magnoliopsida</taxon>
        <taxon>eudicotyledons</taxon>
        <taxon>Gunneridae</taxon>
        <taxon>Pentapetalae</taxon>
        <taxon>rosids</taxon>
        <taxon>malvids</taxon>
        <taxon>Brassicales</taxon>
        <taxon>Brassicaceae</taxon>
        <taxon>Arabideae</taxon>
        <taxon>Arabis</taxon>
    </lineage>
</organism>
<dbReference type="PROSITE" id="PS50053">
    <property type="entry name" value="UBIQUITIN_2"/>
    <property type="match status" value="3"/>
</dbReference>
<dbReference type="Gramene" id="KFK38369">
    <property type="protein sequence ID" value="KFK38369"/>
    <property type="gene ID" value="AALP_AA3G105000"/>
</dbReference>
<keyword evidence="5" id="KW-1017">Isopeptide bond</keyword>